<dbReference type="PANTHER" id="PTHR11649:SF13">
    <property type="entry name" value="ENGB-TYPE G DOMAIN-CONTAINING PROTEIN"/>
    <property type="match status" value="1"/>
</dbReference>
<gene>
    <name evidence="12" type="primary">yihA</name>
    <name evidence="10" type="synonym">engB</name>
    <name evidence="12" type="ORF">Q8A70_23545</name>
</gene>
<dbReference type="InterPro" id="IPR027417">
    <property type="entry name" value="P-loop_NTPase"/>
</dbReference>
<dbReference type="NCBIfam" id="TIGR03598">
    <property type="entry name" value="GTPase_YsxC"/>
    <property type="match status" value="1"/>
</dbReference>
<evidence type="ECO:0000256" key="7">
    <source>
        <dbReference type="ARBA" id="ARBA00023134"/>
    </source>
</evidence>
<dbReference type="HAMAP" id="MF_00321">
    <property type="entry name" value="GTPase_EngB"/>
    <property type="match status" value="1"/>
</dbReference>
<comment type="function">
    <text evidence="10">Necessary for normal cell division and for the maintenance of normal septation.</text>
</comment>
<protein>
    <recommendedName>
        <fullName evidence="10">Probable GTP-binding protein EngB</fullName>
    </recommendedName>
</protein>
<keyword evidence="3 10" id="KW-0132">Cell division</keyword>
<evidence type="ECO:0000256" key="2">
    <source>
        <dbReference type="ARBA" id="ARBA00009638"/>
    </source>
</evidence>
<evidence type="ECO:0000256" key="3">
    <source>
        <dbReference type="ARBA" id="ARBA00022618"/>
    </source>
</evidence>
<sequence>MAQEPTDPSWLFAQECRFIAGTMTVEALPPPGPVEIAFAGRSNVGKSSLINALTNRNSLARISRTPGRTQQINFFDLAGRLVLVDLPGHGYAKVGRAKVAEWSKLIAAYLKGRPNLVRLLLLIDSRVGFKEPDLKLMELLDEVALSYQIVMTKADEMKPDELEIARARLAIQLARRPAAHPEIIITSSRSKAGIDQLRAELTALIDRS</sequence>
<keyword evidence="7 10" id="KW-0342">GTP-binding</keyword>
<organism evidence="12 13">
    <name type="scientific">Dongia sedimenti</name>
    <dbReference type="NCBI Taxonomy" id="3064282"/>
    <lineage>
        <taxon>Bacteria</taxon>
        <taxon>Pseudomonadati</taxon>
        <taxon>Pseudomonadota</taxon>
        <taxon>Alphaproteobacteria</taxon>
        <taxon>Rhodospirillales</taxon>
        <taxon>Dongiaceae</taxon>
        <taxon>Dongia</taxon>
    </lineage>
</organism>
<evidence type="ECO:0000256" key="5">
    <source>
        <dbReference type="ARBA" id="ARBA00022741"/>
    </source>
</evidence>
<comment type="cofactor">
    <cofactor evidence="1">
        <name>Mg(2+)</name>
        <dbReference type="ChEBI" id="CHEBI:18420"/>
    </cofactor>
</comment>
<evidence type="ECO:0000256" key="8">
    <source>
        <dbReference type="ARBA" id="ARBA00023210"/>
    </source>
</evidence>
<evidence type="ECO:0000256" key="6">
    <source>
        <dbReference type="ARBA" id="ARBA00022842"/>
    </source>
</evidence>
<name>A0ABU0YSJ3_9PROT</name>
<evidence type="ECO:0000256" key="10">
    <source>
        <dbReference type="HAMAP-Rule" id="MF_00321"/>
    </source>
</evidence>
<evidence type="ECO:0000313" key="13">
    <source>
        <dbReference type="Proteomes" id="UP001230156"/>
    </source>
</evidence>
<dbReference type="RefSeq" id="WP_379960292.1">
    <property type="nucleotide sequence ID" value="NZ_JAUYVI010000007.1"/>
</dbReference>
<evidence type="ECO:0000256" key="4">
    <source>
        <dbReference type="ARBA" id="ARBA00022723"/>
    </source>
</evidence>
<proteinExistence type="inferred from homology"/>
<dbReference type="CDD" id="cd01876">
    <property type="entry name" value="YihA_EngB"/>
    <property type="match status" value="1"/>
</dbReference>
<feature type="domain" description="EngB-type G" evidence="11">
    <location>
        <begin position="32"/>
        <end position="207"/>
    </location>
</feature>
<dbReference type="Gene3D" id="3.40.50.300">
    <property type="entry name" value="P-loop containing nucleotide triphosphate hydrolases"/>
    <property type="match status" value="1"/>
</dbReference>
<accession>A0ABU0YSJ3</accession>
<evidence type="ECO:0000259" key="11">
    <source>
        <dbReference type="PROSITE" id="PS51706"/>
    </source>
</evidence>
<reference evidence="13" key="1">
    <citation type="submission" date="2023-08" db="EMBL/GenBank/DDBJ databases">
        <title>Rhodospirillaceae gen. nov., a novel taxon isolated from the Yangtze River Yuezi River estuary sludge.</title>
        <authorList>
            <person name="Ruan L."/>
        </authorList>
    </citation>
    <scope>NUCLEOTIDE SEQUENCE [LARGE SCALE GENOMIC DNA]</scope>
    <source>
        <strain evidence="13">R-7</strain>
    </source>
</reference>
<keyword evidence="5 10" id="KW-0547">Nucleotide-binding</keyword>
<evidence type="ECO:0000256" key="9">
    <source>
        <dbReference type="ARBA" id="ARBA00023306"/>
    </source>
</evidence>
<dbReference type="Pfam" id="PF01926">
    <property type="entry name" value="MMR_HSR1"/>
    <property type="match status" value="1"/>
</dbReference>
<keyword evidence="4" id="KW-0479">Metal-binding</keyword>
<keyword evidence="8 10" id="KW-0717">Septation</keyword>
<dbReference type="Proteomes" id="UP001230156">
    <property type="component" value="Unassembled WGS sequence"/>
</dbReference>
<dbReference type="InterPro" id="IPR030393">
    <property type="entry name" value="G_ENGB_dom"/>
</dbReference>
<evidence type="ECO:0000313" key="12">
    <source>
        <dbReference type="EMBL" id="MDQ7250684.1"/>
    </source>
</evidence>
<dbReference type="PANTHER" id="PTHR11649">
    <property type="entry name" value="MSS1/TRME-RELATED GTP-BINDING PROTEIN"/>
    <property type="match status" value="1"/>
</dbReference>
<dbReference type="InterPro" id="IPR019987">
    <property type="entry name" value="GTP-bd_ribosome_bio_YsxC"/>
</dbReference>
<keyword evidence="6" id="KW-0460">Magnesium</keyword>
<comment type="similarity">
    <text evidence="2 10">Belongs to the TRAFAC class TrmE-Era-EngA-EngB-Septin-like GTPase superfamily. EngB GTPase family.</text>
</comment>
<keyword evidence="9 10" id="KW-0131">Cell cycle</keyword>
<dbReference type="SUPFAM" id="SSF52540">
    <property type="entry name" value="P-loop containing nucleoside triphosphate hydrolases"/>
    <property type="match status" value="1"/>
</dbReference>
<keyword evidence="13" id="KW-1185">Reference proteome</keyword>
<evidence type="ECO:0000256" key="1">
    <source>
        <dbReference type="ARBA" id="ARBA00001946"/>
    </source>
</evidence>
<dbReference type="InterPro" id="IPR006073">
    <property type="entry name" value="GTP-bd"/>
</dbReference>
<comment type="caution">
    <text evidence="12">The sequence shown here is derived from an EMBL/GenBank/DDBJ whole genome shotgun (WGS) entry which is preliminary data.</text>
</comment>
<dbReference type="EMBL" id="JAUYVI010000007">
    <property type="protein sequence ID" value="MDQ7250684.1"/>
    <property type="molecule type" value="Genomic_DNA"/>
</dbReference>
<dbReference type="PROSITE" id="PS51706">
    <property type="entry name" value="G_ENGB"/>
    <property type="match status" value="1"/>
</dbReference>